<dbReference type="RefSeq" id="WP_128465580.1">
    <property type="nucleotide sequence ID" value="NZ_CP035108.1"/>
</dbReference>
<name>A0A410JVV4_9BACT</name>
<evidence type="ECO:0000256" key="1">
    <source>
        <dbReference type="ARBA" id="ARBA00004711"/>
    </source>
</evidence>
<dbReference type="KEGG" id="gtl:EP073_02430"/>
<dbReference type="Gene3D" id="3.90.870.50">
    <property type="match status" value="1"/>
</dbReference>
<dbReference type="GO" id="GO:0016874">
    <property type="term" value="F:ligase activity"/>
    <property type="evidence" value="ECO:0007669"/>
    <property type="project" value="UniProtKB-UniRule"/>
</dbReference>
<sequence>MTKTYIIRIKGIVQGVGFRPFVYNLAAERGLKGYVLNDSKGVQIGLECSYDAARSFAEDVRRLAPPLSHIISTEITEGSESAFKGFEIRESVDTDGLTLVSPDVALCPDCRRELFDTSDRRFNYPFINCTNCGPRYSIIKSIPYDRRMTTMSAFDMCADCASEYKNPADRRFHAQPDCCPVCGPQAYGFGLEGDAALNRAADAVNSGEILAMKGLGGYHLICDALNEAAVGKLRELKRRGEKPFAVMCADVQTLEKYRTLSDTERNIIASPQAPILLLDWENPPFPDSVNPMGSNIGVMTAYTPLHALLMSRLNTDFIIATSGNLRDEPICIDEADAQQRLKYYTDNFLHHNRDIHNRVDDSVVAVAGGFPYVLRRARGFAPYPVMLPFEADKQVAGAGAHLKNGICFASGAYAFPSQYIGDLDNPETRDFYTETWGKMKNLLGIEPQTVITDIHPDYFSTRYAAETGAEVVTLQHHLAHFYAVLGENGHKGDALGLILDGTGLGTDGRIWGGELFVRKDQYVTRAARLPYILQPAMDTAAKKPAMMLVSVMKSYGLEKYADFLYGRFPEMRAALRLTEKMVETGFNSIETSSTGRLFEAAGALVSGIAENDFEAHLAIKLEYMADKTVTDSYHTEPMNPAGLFDGLFSDLASGTDSAVCSARFHNGFARMLTAACIKYAAGIKTVALSGGVFQNMLLLDRVTTLLRQNGFTPLIHGRIPANDGCISLGQVCGYVYGDDIKL</sequence>
<dbReference type="EMBL" id="CP035108">
    <property type="protein sequence ID" value="QAR32293.1"/>
    <property type="molecule type" value="Genomic_DNA"/>
</dbReference>
<keyword evidence="13" id="KW-1185">Reference proteome</keyword>
<evidence type="ECO:0000259" key="10">
    <source>
        <dbReference type="PROSITE" id="PS51160"/>
    </source>
</evidence>
<keyword evidence="4" id="KW-0479">Metal-binding</keyword>
<keyword evidence="12" id="KW-0808">Transferase</keyword>
<dbReference type="OrthoDB" id="9808093at2"/>
<evidence type="ECO:0000313" key="13">
    <source>
        <dbReference type="Proteomes" id="UP000287502"/>
    </source>
</evidence>
<dbReference type="GO" id="GO:0016743">
    <property type="term" value="F:carboxyl- or carbamoyltransferase activity"/>
    <property type="evidence" value="ECO:0007669"/>
    <property type="project" value="UniProtKB-UniRule"/>
</dbReference>
<dbReference type="Proteomes" id="UP000287502">
    <property type="component" value="Chromosome"/>
</dbReference>
<evidence type="ECO:0000256" key="7">
    <source>
        <dbReference type="ARBA" id="ARBA00048220"/>
    </source>
</evidence>
<dbReference type="InterPro" id="IPR001792">
    <property type="entry name" value="Acylphosphatase-like_dom"/>
</dbReference>
<dbReference type="InterPro" id="IPR041440">
    <property type="entry name" value="HypF_C"/>
</dbReference>
<dbReference type="GO" id="GO:0003725">
    <property type="term" value="F:double-stranded RNA binding"/>
    <property type="evidence" value="ECO:0007669"/>
    <property type="project" value="InterPro"/>
</dbReference>
<dbReference type="InterPro" id="IPR017945">
    <property type="entry name" value="DHBP_synth_RibB-like_a/b_dom"/>
</dbReference>
<dbReference type="InterPro" id="IPR006070">
    <property type="entry name" value="Sua5-like_dom"/>
</dbReference>
<dbReference type="AlphaFoldDB" id="A0A410JVV4"/>
<comment type="catalytic activity">
    <reaction evidence="9">
        <text>an acyl phosphate + H2O = a carboxylate + phosphate + H(+)</text>
        <dbReference type="Rhea" id="RHEA:14965"/>
        <dbReference type="ChEBI" id="CHEBI:15377"/>
        <dbReference type="ChEBI" id="CHEBI:15378"/>
        <dbReference type="ChEBI" id="CHEBI:29067"/>
        <dbReference type="ChEBI" id="CHEBI:43474"/>
        <dbReference type="ChEBI" id="CHEBI:59918"/>
        <dbReference type="EC" id="3.6.1.7"/>
    </reaction>
</comment>
<evidence type="ECO:0000313" key="12">
    <source>
        <dbReference type="EMBL" id="QAR32293.1"/>
    </source>
</evidence>
<evidence type="ECO:0000256" key="4">
    <source>
        <dbReference type="ARBA" id="ARBA00022723"/>
    </source>
</evidence>
<dbReference type="InterPro" id="IPR011125">
    <property type="entry name" value="Znf_HypF"/>
</dbReference>
<dbReference type="PROSITE" id="PS00150">
    <property type="entry name" value="ACYLPHOSPHATASE_1"/>
    <property type="match status" value="1"/>
</dbReference>
<comment type="catalytic activity">
    <reaction evidence="7">
        <text>C-terminal L-cysteinyl-[HypE protein] + carbamoyl phosphate + ATP + H2O = C-terminal S-carboxamide-L-cysteinyl-[HypE protein] + AMP + phosphate + diphosphate + H(+)</text>
        <dbReference type="Rhea" id="RHEA:55636"/>
        <dbReference type="Rhea" id="RHEA-COMP:14247"/>
        <dbReference type="Rhea" id="RHEA-COMP:14392"/>
        <dbReference type="ChEBI" id="CHEBI:15377"/>
        <dbReference type="ChEBI" id="CHEBI:15378"/>
        <dbReference type="ChEBI" id="CHEBI:30616"/>
        <dbReference type="ChEBI" id="CHEBI:33019"/>
        <dbReference type="ChEBI" id="CHEBI:43474"/>
        <dbReference type="ChEBI" id="CHEBI:58228"/>
        <dbReference type="ChEBI" id="CHEBI:76913"/>
        <dbReference type="ChEBI" id="CHEBI:139126"/>
        <dbReference type="ChEBI" id="CHEBI:456215"/>
    </reaction>
</comment>
<dbReference type="GO" id="GO:0051604">
    <property type="term" value="P:protein maturation"/>
    <property type="evidence" value="ECO:0007669"/>
    <property type="project" value="TreeGrafter"/>
</dbReference>
<keyword evidence="6" id="KW-0862">Zinc</keyword>
<dbReference type="Gene3D" id="3.30.420.360">
    <property type="match status" value="1"/>
</dbReference>
<dbReference type="PANTHER" id="PTHR42959:SF1">
    <property type="entry name" value="CARBAMOYLTRANSFERASE HYPF"/>
    <property type="match status" value="1"/>
</dbReference>
<dbReference type="Pfam" id="PF22521">
    <property type="entry name" value="HypF_C_2"/>
    <property type="match status" value="1"/>
</dbReference>
<reference evidence="12 13" key="1">
    <citation type="submission" date="2019-01" db="EMBL/GenBank/DDBJ databases">
        <title>Geovibrio thiophilus DSM 11263, complete genome.</title>
        <authorList>
            <person name="Spring S."/>
            <person name="Bunk B."/>
            <person name="Sproer C."/>
        </authorList>
    </citation>
    <scope>NUCLEOTIDE SEQUENCE [LARGE SCALE GENOMIC DNA]</scope>
    <source>
        <strain evidence="12 13">DSM 11263</strain>
    </source>
</reference>
<comment type="similarity">
    <text evidence="2 8">Belongs to the carbamoyltransferase HypF family.</text>
</comment>
<dbReference type="Gene3D" id="3.30.110.120">
    <property type="match status" value="1"/>
</dbReference>
<accession>A0A410JVV4</accession>
<comment type="pathway">
    <text evidence="1">Protein modification; [NiFe] hydrogenase maturation.</text>
</comment>
<dbReference type="SUPFAM" id="SSF54975">
    <property type="entry name" value="Acylphosphatase/BLUF domain-like"/>
    <property type="match status" value="1"/>
</dbReference>
<dbReference type="NCBIfam" id="TIGR00143">
    <property type="entry name" value="hypF"/>
    <property type="match status" value="1"/>
</dbReference>
<dbReference type="Pfam" id="PF17788">
    <property type="entry name" value="HypF_C"/>
    <property type="match status" value="1"/>
</dbReference>
<dbReference type="PROSITE" id="PS51160">
    <property type="entry name" value="ACYLPHOSPHATASE_3"/>
    <property type="match status" value="1"/>
</dbReference>
<feature type="active site" evidence="9">
    <location>
        <position position="19"/>
    </location>
</feature>
<evidence type="ECO:0000256" key="3">
    <source>
        <dbReference type="ARBA" id="ARBA00022598"/>
    </source>
</evidence>
<dbReference type="InterPro" id="IPR036046">
    <property type="entry name" value="Acylphosphatase-like_dom_sf"/>
</dbReference>
<feature type="domain" description="YrdC-like" evidence="11">
    <location>
        <begin position="194"/>
        <end position="379"/>
    </location>
</feature>
<dbReference type="PANTHER" id="PTHR42959">
    <property type="entry name" value="CARBAMOYLTRANSFERASE"/>
    <property type="match status" value="1"/>
</dbReference>
<feature type="domain" description="Acylphosphatase-like" evidence="10">
    <location>
        <begin position="4"/>
        <end position="90"/>
    </location>
</feature>
<dbReference type="InterPro" id="IPR055128">
    <property type="entry name" value="HypF_C_2"/>
</dbReference>
<gene>
    <name evidence="12" type="primary">hypF</name>
    <name evidence="12" type="ORF">EP073_02430</name>
</gene>
<dbReference type="PROSITE" id="PS51163">
    <property type="entry name" value="YRDC"/>
    <property type="match status" value="1"/>
</dbReference>
<dbReference type="InterPro" id="IPR004421">
    <property type="entry name" value="Carbamoyltransferase_HypF"/>
</dbReference>
<dbReference type="GO" id="GO:0008270">
    <property type="term" value="F:zinc ion binding"/>
    <property type="evidence" value="ECO:0007669"/>
    <property type="project" value="UniProtKB-KW"/>
</dbReference>
<dbReference type="Gene3D" id="3.30.420.40">
    <property type="match status" value="1"/>
</dbReference>
<dbReference type="UniPathway" id="UPA00335"/>
<feature type="active site" evidence="9">
    <location>
        <position position="37"/>
    </location>
</feature>
<organism evidence="12 13">
    <name type="scientific">Geovibrio thiophilus</name>
    <dbReference type="NCBI Taxonomy" id="139438"/>
    <lineage>
        <taxon>Bacteria</taxon>
        <taxon>Pseudomonadati</taxon>
        <taxon>Deferribacterota</taxon>
        <taxon>Deferribacteres</taxon>
        <taxon>Deferribacterales</taxon>
        <taxon>Geovibrionaceae</taxon>
        <taxon>Geovibrio</taxon>
    </lineage>
</organism>
<evidence type="ECO:0000256" key="6">
    <source>
        <dbReference type="ARBA" id="ARBA00022833"/>
    </source>
</evidence>
<keyword evidence="3" id="KW-0436">Ligase</keyword>
<dbReference type="EC" id="6.2.-.-" evidence="8"/>
<proteinExistence type="inferred from homology"/>
<keyword evidence="5" id="KW-0863">Zinc-finger</keyword>
<dbReference type="SUPFAM" id="SSF55821">
    <property type="entry name" value="YrdC/RibB"/>
    <property type="match status" value="1"/>
</dbReference>
<evidence type="ECO:0000259" key="11">
    <source>
        <dbReference type="PROSITE" id="PS51163"/>
    </source>
</evidence>
<dbReference type="Pfam" id="PF00708">
    <property type="entry name" value="Acylphosphatase"/>
    <property type="match status" value="1"/>
</dbReference>
<keyword evidence="9" id="KW-0378">Hydrolase</keyword>
<dbReference type="Pfam" id="PF07503">
    <property type="entry name" value="zf-HYPF"/>
    <property type="match status" value="2"/>
</dbReference>
<dbReference type="Pfam" id="PF01300">
    <property type="entry name" value="Sua5_yciO_yrdC"/>
    <property type="match status" value="1"/>
</dbReference>
<evidence type="ECO:0000256" key="2">
    <source>
        <dbReference type="ARBA" id="ARBA00008097"/>
    </source>
</evidence>
<evidence type="ECO:0000256" key="8">
    <source>
        <dbReference type="PIRNR" id="PIRNR006256"/>
    </source>
</evidence>
<evidence type="ECO:0000256" key="9">
    <source>
        <dbReference type="PROSITE-ProRule" id="PRU00520"/>
    </source>
</evidence>
<evidence type="ECO:0000256" key="5">
    <source>
        <dbReference type="ARBA" id="ARBA00022771"/>
    </source>
</evidence>
<dbReference type="PIRSF" id="PIRSF006256">
    <property type="entry name" value="CMPcnvr_hdrg_mat"/>
    <property type="match status" value="1"/>
</dbReference>
<dbReference type="GO" id="GO:0003998">
    <property type="term" value="F:acylphosphatase activity"/>
    <property type="evidence" value="ECO:0007669"/>
    <property type="project" value="UniProtKB-EC"/>
</dbReference>
<dbReference type="InterPro" id="IPR051060">
    <property type="entry name" value="Carbamoyltrans_HypF-like"/>
</dbReference>
<protein>
    <recommendedName>
        <fullName evidence="8">Carbamoyltransferase</fullName>
        <ecNumber evidence="8">6.2.-.-</ecNumber>
    </recommendedName>
</protein>
<dbReference type="InterPro" id="IPR017968">
    <property type="entry name" value="Acylphosphatase_CS"/>
</dbReference>